<feature type="domain" description="Clusterin N-terminal" evidence="7">
    <location>
        <begin position="88"/>
        <end position="293"/>
    </location>
</feature>
<protein>
    <recommendedName>
        <fullName evidence="7">Clusterin N-terminal domain-containing protein</fullName>
    </recommendedName>
</protein>
<dbReference type="Ensembl" id="ENSEBUT00000010245.1">
    <property type="protein sequence ID" value="ENSEBUP00000009715.1"/>
    <property type="gene ID" value="ENSEBUG00000006236.1"/>
</dbReference>
<evidence type="ECO:0000256" key="1">
    <source>
        <dbReference type="ARBA" id="ARBA00004613"/>
    </source>
</evidence>
<dbReference type="AlphaFoldDB" id="A0A8C4Q468"/>
<keyword evidence="4" id="KW-1015">Disulfide bond</keyword>
<keyword evidence="6" id="KW-1133">Transmembrane helix</keyword>
<dbReference type="GO" id="GO:0051787">
    <property type="term" value="F:misfolded protein binding"/>
    <property type="evidence" value="ECO:0007669"/>
    <property type="project" value="TreeGrafter"/>
</dbReference>
<dbReference type="Proteomes" id="UP000694388">
    <property type="component" value="Unplaced"/>
</dbReference>
<dbReference type="SMART" id="SM00030">
    <property type="entry name" value="CLb"/>
    <property type="match status" value="1"/>
</dbReference>
<evidence type="ECO:0000256" key="3">
    <source>
        <dbReference type="ARBA" id="ARBA00022525"/>
    </source>
</evidence>
<keyword evidence="6" id="KW-0812">Transmembrane</keyword>
<dbReference type="PANTHER" id="PTHR10970">
    <property type="entry name" value="CLUSTERIN"/>
    <property type="match status" value="1"/>
</dbReference>
<evidence type="ECO:0000313" key="8">
    <source>
        <dbReference type="Ensembl" id="ENSEBUP00000009715.1"/>
    </source>
</evidence>
<comment type="similarity">
    <text evidence="2">Belongs to the clusterin family.</text>
</comment>
<dbReference type="InterPro" id="IPR016014">
    <property type="entry name" value="Clusterin_N"/>
</dbReference>
<evidence type="ECO:0000256" key="2">
    <source>
        <dbReference type="ARBA" id="ARBA00010069"/>
    </source>
</evidence>
<dbReference type="InterPro" id="IPR000753">
    <property type="entry name" value="Clusterin-like"/>
</dbReference>
<keyword evidence="3" id="KW-0964">Secreted</keyword>
<keyword evidence="6" id="KW-0472">Membrane</keyword>
<evidence type="ECO:0000256" key="4">
    <source>
        <dbReference type="ARBA" id="ARBA00023157"/>
    </source>
</evidence>
<comment type="subcellular location">
    <subcellularLocation>
        <location evidence="1">Secreted</location>
    </subcellularLocation>
</comment>
<keyword evidence="5" id="KW-0325">Glycoprotein</keyword>
<sequence length="372" mass="42289">MKTSVVCEHDLFQMQIRPISGIQNVKCSAWQKYVFSGVPFQTEKQPNRKRSIALLPTDQELENLRGKMKVMKSVLFWGFLAMLAATHAALLSDEHLQRISHTSEHFMDHELQKNFRGFKNLKLYADRNDEGLNRMNNWLKSFEDKKQAGLERQQAAEEKLKEELGKCSDDARLVWENECRPCLEQTCHYSYFISCSYGPPGFSGSVSKLFEQMDSLFGSGLPHWSHGSENVSSINYPFDGLASHFDSLKCNINRMFERTTHMLETSAPAFQGILGPELLSWFQGSPQPARLARSIHPFMHTSHRGLWDNDPFTLSRPSDSSRGPFGLSEMLFGFMRKMVEKFSAIGAPALQPLGDEGNGTCREVRWASNPPP</sequence>
<keyword evidence="9" id="KW-1185">Reference proteome</keyword>
<name>A0A8C4Q468_EPTBU</name>
<reference evidence="8" key="2">
    <citation type="submission" date="2025-09" db="UniProtKB">
        <authorList>
            <consortium name="Ensembl"/>
        </authorList>
    </citation>
    <scope>IDENTIFICATION</scope>
</reference>
<reference evidence="8" key="1">
    <citation type="submission" date="2025-08" db="UniProtKB">
        <authorList>
            <consortium name="Ensembl"/>
        </authorList>
    </citation>
    <scope>IDENTIFICATION</scope>
</reference>
<accession>A0A8C4Q468</accession>
<organism evidence="8 9">
    <name type="scientific">Eptatretus burgeri</name>
    <name type="common">Inshore hagfish</name>
    <dbReference type="NCBI Taxonomy" id="7764"/>
    <lineage>
        <taxon>Eukaryota</taxon>
        <taxon>Metazoa</taxon>
        <taxon>Chordata</taxon>
        <taxon>Craniata</taxon>
        <taxon>Vertebrata</taxon>
        <taxon>Cyclostomata</taxon>
        <taxon>Myxini</taxon>
        <taxon>Myxiniformes</taxon>
        <taxon>Myxinidae</taxon>
        <taxon>Eptatretinae</taxon>
        <taxon>Eptatretus</taxon>
    </lineage>
</organism>
<evidence type="ECO:0000256" key="6">
    <source>
        <dbReference type="SAM" id="Phobius"/>
    </source>
</evidence>
<evidence type="ECO:0000256" key="5">
    <source>
        <dbReference type="ARBA" id="ARBA00023180"/>
    </source>
</evidence>
<evidence type="ECO:0000313" key="9">
    <source>
        <dbReference type="Proteomes" id="UP000694388"/>
    </source>
</evidence>
<dbReference type="GO" id="GO:0005615">
    <property type="term" value="C:extracellular space"/>
    <property type="evidence" value="ECO:0007669"/>
    <property type="project" value="TreeGrafter"/>
</dbReference>
<dbReference type="Pfam" id="PF01093">
    <property type="entry name" value="Clusterin"/>
    <property type="match status" value="1"/>
</dbReference>
<feature type="transmembrane region" description="Helical" evidence="6">
    <location>
        <begin position="74"/>
        <end position="92"/>
    </location>
</feature>
<evidence type="ECO:0000259" key="7">
    <source>
        <dbReference type="SMART" id="SM00030"/>
    </source>
</evidence>
<proteinExistence type="inferred from homology"/>
<dbReference type="PANTHER" id="PTHR10970:SF4">
    <property type="match status" value="1"/>
</dbReference>
<dbReference type="GO" id="GO:0005634">
    <property type="term" value="C:nucleus"/>
    <property type="evidence" value="ECO:0007669"/>
    <property type="project" value="TreeGrafter"/>
</dbReference>